<dbReference type="PANTHER" id="PTHR43785">
    <property type="entry name" value="GAMMA-GLUTAMYLPUTRESCINE SYNTHETASE"/>
    <property type="match status" value="1"/>
</dbReference>
<feature type="domain" description="GS catalytic" evidence="9">
    <location>
        <begin position="103"/>
        <end position="438"/>
    </location>
</feature>
<comment type="cofactor">
    <cofactor evidence="1">
        <name>Mg(2+)</name>
        <dbReference type="ChEBI" id="CHEBI:18420"/>
    </cofactor>
</comment>
<organism evidence="10 11">
    <name type="scientific">Parasedimentitalea huanghaiensis</name>
    <dbReference type="NCBI Taxonomy" id="2682100"/>
    <lineage>
        <taxon>Bacteria</taxon>
        <taxon>Pseudomonadati</taxon>
        <taxon>Pseudomonadota</taxon>
        <taxon>Alphaproteobacteria</taxon>
        <taxon>Rhodobacterales</taxon>
        <taxon>Paracoccaceae</taxon>
        <taxon>Parasedimentitalea</taxon>
    </lineage>
</organism>
<dbReference type="Gene3D" id="3.10.20.70">
    <property type="entry name" value="Glutamine synthetase, N-terminal domain"/>
    <property type="match status" value="1"/>
</dbReference>
<evidence type="ECO:0000256" key="4">
    <source>
        <dbReference type="ARBA" id="ARBA00022741"/>
    </source>
</evidence>
<dbReference type="GO" id="GO:0004356">
    <property type="term" value="F:glutamine synthetase activity"/>
    <property type="evidence" value="ECO:0007669"/>
    <property type="project" value="InterPro"/>
</dbReference>
<dbReference type="GO" id="GO:0005524">
    <property type="term" value="F:ATP binding"/>
    <property type="evidence" value="ECO:0007669"/>
    <property type="project" value="UniProtKB-KW"/>
</dbReference>
<dbReference type="Pfam" id="PF00120">
    <property type="entry name" value="Gln-synt_C"/>
    <property type="match status" value="1"/>
</dbReference>
<keyword evidence="5" id="KW-0067">ATP-binding</keyword>
<dbReference type="Gene3D" id="3.30.590.10">
    <property type="entry name" value="Glutamine synthetase/guanido kinase, catalytic domain"/>
    <property type="match status" value="1"/>
</dbReference>
<dbReference type="GO" id="GO:0006542">
    <property type="term" value="P:glutamine biosynthetic process"/>
    <property type="evidence" value="ECO:0007669"/>
    <property type="project" value="InterPro"/>
</dbReference>
<name>A0A6L6WRK1_9RHOB</name>
<dbReference type="RefSeq" id="WP_157024763.1">
    <property type="nucleotide sequence ID" value="NZ_WQLV01000025.1"/>
</dbReference>
<keyword evidence="11" id="KW-1185">Reference proteome</keyword>
<dbReference type="AlphaFoldDB" id="A0A6L6WRK1"/>
<dbReference type="InterPro" id="IPR008147">
    <property type="entry name" value="Gln_synt_N"/>
</dbReference>
<evidence type="ECO:0000256" key="5">
    <source>
        <dbReference type="ARBA" id="ARBA00022840"/>
    </source>
</evidence>
<evidence type="ECO:0000256" key="7">
    <source>
        <dbReference type="PROSITE-ProRule" id="PRU01331"/>
    </source>
</evidence>
<proteinExistence type="inferred from homology"/>
<dbReference type="SUPFAM" id="SSF55931">
    <property type="entry name" value="Glutamine synthetase/guanido kinase"/>
    <property type="match status" value="1"/>
</dbReference>
<dbReference type="InterPro" id="IPR014746">
    <property type="entry name" value="Gln_synth/guanido_kin_cat_dom"/>
</dbReference>
<evidence type="ECO:0000256" key="1">
    <source>
        <dbReference type="ARBA" id="ARBA00001946"/>
    </source>
</evidence>
<dbReference type="PANTHER" id="PTHR43785:SF12">
    <property type="entry name" value="TYPE-1 GLUTAMINE SYNTHETASE 2"/>
    <property type="match status" value="1"/>
</dbReference>
<comment type="similarity">
    <text evidence="7 8">Belongs to the glutamine synthetase family.</text>
</comment>
<gene>
    <name evidence="10" type="ORF">GO984_22410</name>
</gene>
<keyword evidence="4" id="KW-0547">Nucleotide-binding</keyword>
<dbReference type="PROSITE" id="PS51987">
    <property type="entry name" value="GS_CATALYTIC"/>
    <property type="match status" value="1"/>
</dbReference>
<evidence type="ECO:0000313" key="10">
    <source>
        <dbReference type="EMBL" id="MVO18567.1"/>
    </source>
</evidence>
<evidence type="ECO:0000313" key="11">
    <source>
        <dbReference type="Proteomes" id="UP000478892"/>
    </source>
</evidence>
<evidence type="ECO:0000256" key="6">
    <source>
        <dbReference type="ARBA" id="ARBA00023231"/>
    </source>
</evidence>
<evidence type="ECO:0000256" key="3">
    <source>
        <dbReference type="ARBA" id="ARBA00022598"/>
    </source>
</evidence>
<dbReference type="Proteomes" id="UP000478892">
    <property type="component" value="Unassembled WGS sequence"/>
</dbReference>
<dbReference type="InterPro" id="IPR008146">
    <property type="entry name" value="Gln_synth_cat_dom"/>
</dbReference>
<protein>
    <submittedName>
        <fullName evidence="10">Glutamine synthetase</fullName>
    </submittedName>
</protein>
<keyword evidence="6" id="KW-0535">Nitrogen fixation</keyword>
<dbReference type="SMART" id="SM01230">
    <property type="entry name" value="Gln-synt_C"/>
    <property type="match status" value="1"/>
</dbReference>
<comment type="caution">
    <text evidence="10">The sequence shown here is derived from an EMBL/GenBank/DDBJ whole genome shotgun (WGS) entry which is preliminary data.</text>
</comment>
<evidence type="ECO:0000256" key="2">
    <source>
        <dbReference type="ARBA" id="ARBA00003117"/>
    </source>
</evidence>
<evidence type="ECO:0000256" key="8">
    <source>
        <dbReference type="RuleBase" id="RU000384"/>
    </source>
</evidence>
<dbReference type="Pfam" id="PF16952">
    <property type="entry name" value="Gln-synt_N_2"/>
    <property type="match status" value="1"/>
</dbReference>
<reference evidence="10 11" key="1">
    <citation type="submission" date="2019-12" db="EMBL/GenBank/DDBJ databases">
        <authorList>
            <person name="Zhang Y.-J."/>
        </authorList>
    </citation>
    <scope>NUCLEOTIDE SEQUENCE [LARGE SCALE GENOMIC DNA]</scope>
    <source>
        <strain evidence="10 11">CY05</strain>
    </source>
</reference>
<accession>A0A6L6WRK1</accession>
<keyword evidence="3" id="KW-0436">Ligase</keyword>
<dbReference type="EMBL" id="WQLV01000025">
    <property type="protein sequence ID" value="MVO18567.1"/>
    <property type="molecule type" value="Genomic_DNA"/>
</dbReference>
<sequence>MKKTDPLVFAATSDLAGITRGKAFPLSKLDSRMKKGVGWTPTNVMITCFDHIAPSPYGSLGDLLLVPDATTAVDLEFDDNAPVERFVLGDITDLAGTPWDLCTRSLLKAALDRLQQVGGVSLLGAFEHEFQFHGEVPPGPQGYSLNGFSQRRAFGETLMSGLEQGGLENDTFMKEYGTNQYEVTNGPSKGVRVADDAVILREVTRMTARHHGESITFTPIRDPAGVGNGVHIHMSFLDGDGAPATWDADGPSGMSALSASFVAGVLKYLDSIIALTAPSAVSYLRLTPHRWSAAYNNLGFRDREASVRICPVTSDDPEKIARQYNFEYRAADAAASPYLALAAIIHAGCQGIEDNLPAPTVTQEDLSLLSPSTLAAKGYVRLPQSLEEALERFEGNETVCGWFPKEFAPVYVAHKKGELSVIQDMDESERCAAYEGVY</sequence>
<evidence type="ECO:0000259" key="9">
    <source>
        <dbReference type="PROSITE" id="PS51987"/>
    </source>
</evidence>
<comment type="function">
    <text evidence="2">Catalyzes the ATP-dependent biosynthesis of glutamine from glutamate and ammonia.</text>
</comment>
<dbReference type="InterPro" id="IPR036651">
    <property type="entry name" value="Gln_synt_N_sf"/>
</dbReference>